<gene>
    <name evidence="2" type="ORF">ATO12_09290</name>
</gene>
<comment type="caution">
    <text evidence="2">The sequence shown here is derived from an EMBL/GenBank/DDBJ whole genome shotgun (WGS) entry which is preliminary data.</text>
</comment>
<feature type="domain" description="DUF2007" evidence="1">
    <location>
        <begin position="6"/>
        <end position="72"/>
    </location>
</feature>
<dbReference type="OrthoDB" id="8480302at2"/>
<proteinExistence type="predicted"/>
<dbReference type="STRING" id="1317122.ATO12_09290"/>
<evidence type="ECO:0000313" key="2">
    <source>
        <dbReference type="EMBL" id="EZH74916.1"/>
    </source>
</evidence>
<organism evidence="2 3">
    <name type="scientific">Aquimarina atlantica</name>
    <dbReference type="NCBI Taxonomy" id="1317122"/>
    <lineage>
        <taxon>Bacteria</taxon>
        <taxon>Pseudomonadati</taxon>
        <taxon>Bacteroidota</taxon>
        <taxon>Flavobacteriia</taxon>
        <taxon>Flavobacteriales</taxon>
        <taxon>Flavobacteriaceae</taxon>
        <taxon>Aquimarina</taxon>
    </lineage>
</organism>
<dbReference type="Pfam" id="PF09413">
    <property type="entry name" value="DUF2007"/>
    <property type="match status" value="1"/>
</dbReference>
<reference evidence="2 3" key="1">
    <citation type="submission" date="2014-04" db="EMBL/GenBank/DDBJ databases">
        <title>Aquimarina sp. 22II-S11-z7 Genome Sequencing.</title>
        <authorList>
            <person name="Lai Q."/>
        </authorList>
    </citation>
    <scope>NUCLEOTIDE SEQUENCE [LARGE SCALE GENOMIC DNA]</scope>
    <source>
        <strain evidence="2 3">22II-S11-z7</strain>
    </source>
</reference>
<protein>
    <recommendedName>
        <fullName evidence="1">DUF2007 domain-containing protein</fullName>
    </recommendedName>
</protein>
<dbReference type="EMBL" id="AQRA01000002">
    <property type="protein sequence ID" value="EZH74916.1"/>
    <property type="molecule type" value="Genomic_DNA"/>
</dbReference>
<dbReference type="eggNOG" id="ENOG5031EDH">
    <property type="taxonomic scope" value="Bacteria"/>
</dbReference>
<evidence type="ECO:0000259" key="1">
    <source>
        <dbReference type="Pfam" id="PF09413"/>
    </source>
</evidence>
<accession>A0A023BXY8</accession>
<evidence type="ECO:0000313" key="3">
    <source>
        <dbReference type="Proteomes" id="UP000023541"/>
    </source>
</evidence>
<dbReference type="InterPro" id="IPR018551">
    <property type="entry name" value="DUF2007"/>
</dbReference>
<name>A0A023BXY8_9FLAO</name>
<dbReference type="AlphaFoldDB" id="A0A023BXY8"/>
<keyword evidence="3" id="KW-1185">Reference proteome</keyword>
<sequence length="133" mass="15085">MSETFKTVAVFQYSAEALIIKGRIESEGIQVFTMDMHTIDTDPLVSNAIGGVKLRVKAEDEQKALQIIESIQKYAIDDQGESICCPKCNGEKIVLDSTIDSFKNLVLFLLFLLPINKKTKYRCEDCNHKFYLK</sequence>
<dbReference type="Proteomes" id="UP000023541">
    <property type="component" value="Unassembled WGS sequence"/>
</dbReference>
<dbReference type="RefSeq" id="WP_034239830.1">
    <property type="nucleotide sequence ID" value="NZ_AQRA01000002.1"/>
</dbReference>